<proteinExistence type="predicted"/>
<gene>
    <name evidence="1" type="ORF">CS063_10475</name>
</gene>
<protein>
    <submittedName>
        <fullName evidence="1">Uncharacterized protein</fullName>
    </submittedName>
</protein>
<sequence>MSVRQKNIQQILEKFYIRKQTKVKNKILIILITSVILVVFFISSIALTLFYNQTMQAVKTFITEAAVLAANNVKSTVEANLKTVEEFASREFFVLDSRTDFETIQACDAFTKRYDYTTTSYASKEGMTTSGTDISDREYFVRCKETGKPVISDLIVSPTDGKTAIVLAAPILKEGIFEGIIIAQANANFLSELTSNIKIGKTGTTYMLDRIGTTIASEDRNKVLERTNIIEAAKTDKSMKAFATVQEKMLEEKSGFSSYRYNGSSKIVGYAPVGVNGWSIGVSGNKLEFLGSVYLVMALIIVLALMSIMLITIIVVRIVDNMVRPLKLCSERIVLLGRGDLHTPFPEIDTQDEIGVMAETTKAMITTLGSMIKDVGYLLEEMAQGNFNIKTKSEKSYQGDFSQILRSIIALNSRLSDMLRQIDEGSIQVDRGSLQLSESAQALAEGATEQASSIEELTATVESVSYTVADSAKKAKEAFIQAKSYKNQAEQGNEEIQALIQAMKRINATSKQIESIIGEIERIASQTNLLALNASIEAARAGEAGRGFAVVAAEIGKLAASSSASAINTRELISKSLQEIEEGNQVTVHTSETLEKIINGINTLAETSQFISSISDSQAETMQEMSRAVGQISNIVQNNSAAAEETSTISQELYAHSESLKYLVNQFQFDKKNK</sequence>
<keyword evidence="2" id="KW-1185">Reference proteome</keyword>
<evidence type="ECO:0000313" key="2">
    <source>
        <dbReference type="Proteomes" id="UP000224460"/>
    </source>
</evidence>
<evidence type="ECO:0000313" key="1">
    <source>
        <dbReference type="EMBL" id="PHV70503.1"/>
    </source>
</evidence>
<reference evidence="1" key="1">
    <citation type="submission" date="2017-10" db="EMBL/GenBank/DDBJ databases">
        <title>Genome sequence of cellulolytic Lachnospiraceae bacterium XHS1971 isolated from hotspring sediment.</title>
        <authorList>
            <person name="Vasudevan G."/>
            <person name="Joshi A.J."/>
            <person name="Hivarkar S."/>
            <person name="Lanjekar V.B."/>
            <person name="Dhakephalkar P.K."/>
            <person name="Dagar S."/>
        </authorList>
    </citation>
    <scope>NUCLEOTIDE SEQUENCE</scope>
    <source>
        <strain evidence="1">XHS1971</strain>
    </source>
</reference>
<comment type="caution">
    <text evidence="1">The sequence shown here is derived from an EMBL/GenBank/DDBJ whole genome shotgun (WGS) entry which is preliminary data.</text>
</comment>
<accession>A0AC61DBS9</accession>
<dbReference type="EMBL" id="PEDL01000010">
    <property type="protein sequence ID" value="PHV70503.1"/>
    <property type="molecule type" value="Genomic_DNA"/>
</dbReference>
<organism evidence="1 2">
    <name type="scientific">Sporanaerobium hydrogeniformans</name>
    <dbReference type="NCBI Taxonomy" id="3072179"/>
    <lineage>
        <taxon>Bacteria</taxon>
        <taxon>Bacillati</taxon>
        <taxon>Bacillota</taxon>
        <taxon>Clostridia</taxon>
        <taxon>Lachnospirales</taxon>
        <taxon>Lachnospiraceae</taxon>
        <taxon>Sporanaerobium</taxon>
    </lineage>
</organism>
<dbReference type="Proteomes" id="UP000224460">
    <property type="component" value="Unassembled WGS sequence"/>
</dbReference>
<name>A0AC61DBS9_9FIRM</name>